<evidence type="ECO:0000313" key="19">
    <source>
        <dbReference type="Proteomes" id="UP000199095"/>
    </source>
</evidence>
<feature type="binding site" evidence="13">
    <location>
        <position position="443"/>
    </location>
    <ligand>
        <name>thiamine diphosphate</name>
        <dbReference type="ChEBI" id="CHEBI:58937"/>
    </ligand>
</feature>
<evidence type="ECO:0000256" key="7">
    <source>
        <dbReference type="ARBA" id="ARBA00022842"/>
    </source>
</evidence>
<evidence type="ECO:0000256" key="9">
    <source>
        <dbReference type="ARBA" id="ARBA00049473"/>
    </source>
</evidence>
<dbReference type="InterPro" id="IPR005474">
    <property type="entry name" value="Transketolase_N"/>
</dbReference>
<dbReference type="FunFam" id="3.40.50.970:FF:000003">
    <property type="entry name" value="Transketolase"/>
    <property type="match status" value="1"/>
</dbReference>
<dbReference type="EC" id="2.2.1.1" evidence="3 10"/>
<keyword evidence="16" id="KW-0106">Calcium</keyword>
<feature type="binding site" evidence="13">
    <location>
        <position position="268"/>
    </location>
    <ligand>
        <name>thiamine diphosphate</name>
        <dbReference type="ChEBI" id="CHEBI:58937"/>
    </ligand>
</feature>
<accession>A0A1H9ZC32</accession>
<dbReference type="OrthoDB" id="8732661at2"/>
<evidence type="ECO:0000256" key="13">
    <source>
        <dbReference type="PIRSR" id="PIRSR605478-3"/>
    </source>
</evidence>
<name>A0A1H9ZC32_9BACI</name>
<dbReference type="FunFam" id="3.40.50.970:FF:000004">
    <property type="entry name" value="Transketolase"/>
    <property type="match status" value="1"/>
</dbReference>
<feature type="binding site" evidence="12">
    <location>
        <position position="467"/>
    </location>
    <ligand>
        <name>substrate</name>
    </ligand>
</feature>
<evidence type="ECO:0000256" key="5">
    <source>
        <dbReference type="ARBA" id="ARBA00022679"/>
    </source>
</evidence>
<reference evidence="19" key="1">
    <citation type="submission" date="2016-10" db="EMBL/GenBank/DDBJ databases">
        <authorList>
            <person name="Varghese N."/>
            <person name="Submissions S."/>
        </authorList>
    </citation>
    <scope>NUCLEOTIDE SEQUENCE [LARGE SCALE GENOMIC DNA]</scope>
    <source>
        <strain evidence="19">CGMCC 1.3566</strain>
    </source>
</reference>
<feature type="binding site" evidence="12">
    <location>
        <position position="479"/>
    </location>
    <ligand>
        <name>substrate</name>
    </ligand>
</feature>
<feature type="binding site" evidence="13">
    <location>
        <position position="192"/>
    </location>
    <ligand>
        <name>thiamine diphosphate</name>
        <dbReference type="ChEBI" id="CHEBI:58937"/>
    </ligand>
</feature>
<dbReference type="SMART" id="SM00861">
    <property type="entry name" value="Transket_pyr"/>
    <property type="match status" value="1"/>
</dbReference>
<keyword evidence="6 14" id="KW-0479">Metal-binding</keyword>
<dbReference type="InterPro" id="IPR049557">
    <property type="entry name" value="Transketolase_CS"/>
</dbReference>
<dbReference type="Gene3D" id="3.40.50.970">
    <property type="match status" value="2"/>
</dbReference>
<evidence type="ECO:0000256" key="11">
    <source>
        <dbReference type="PIRSR" id="PIRSR605478-1"/>
    </source>
</evidence>
<feature type="binding site" evidence="13">
    <location>
        <position position="73"/>
    </location>
    <ligand>
        <name>thiamine diphosphate</name>
        <dbReference type="ChEBI" id="CHEBI:58937"/>
    </ligand>
</feature>
<feature type="binding site" evidence="12">
    <location>
        <position position="363"/>
    </location>
    <ligand>
        <name>substrate</name>
    </ligand>
</feature>
<feature type="active site" description="Proton donor" evidence="11">
    <location>
        <position position="417"/>
    </location>
</feature>
<keyword evidence="8 13" id="KW-0786">Thiamine pyrophosphate</keyword>
<comment type="subunit">
    <text evidence="2 16">Homodimer.</text>
</comment>
<evidence type="ECO:0000256" key="6">
    <source>
        <dbReference type="ARBA" id="ARBA00022723"/>
    </source>
</evidence>
<dbReference type="PANTHER" id="PTHR43522">
    <property type="entry name" value="TRANSKETOLASE"/>
    <property type="match status" value="1"/>
</dbReference>
<dbReference type="InterPro" id="IPR009014">
    <property type="entry name" value="Transketo_C/PFOR_II"/>
</dbReference>
<feature type="binding site" evidence="14">
    <location>
        <position position="192"/>
    </location>
    <ligand>
        <name>Mg(2+)</name>
        <dbReference type="ChEBI" id="CHEBI:18420"/>
    </ligand>
</feature>
<dbReference type="GO" id="GO:0005829">
    <property type="term" value="C:cytosol"/>
    <property type="evidence" value="ECO:0007669"/>
    <property type="project" value="TreeGrafter"/>
</dbReference>
<dbReference type="STRING" id="237682.SAMN05421676_101442"/>
<evidence type="ECO:0000256" key="1">
    <source>
        <dbReference type="ARBA" id="ARBA00007131"/>
    </source>
</evidence>
<dbReference type="GO" id="GO:0004802">
    <property type="term" value="F:transketolase activity"/>
    <property type="evidence" value="ECO:0007669"/>
    <property type="project" value="UniProtKB-UniRule"/>
</dbReference>
<keyword evidence="5 16" id="KW-0808">Transferase</keyword>
<dbReference type="NCBIfam" id="TIGR00232">
    <property type="entry name" value="tktlase_bact"/>
    <property type="match status" value="1"/>
</dbReference>
<feature type="binding site" evidence="12">
    <location>
        <position position="526"/>
    </location>
    <ligand>
        <name>substrate</name>
    </ligand>
</feature>
<organism evidence="18 19">
    <name type="scientific">Salinibacillus kushneri</name>
    <dbReference type="NCBI Taxonomy" id="237682"/>
    <lineage>
        <taxon>Bacteria</taxon>
        <taxon>Bacillati</taxon>
        <taxon>Bacillota</taxon>
        <taxon>Bacilli</taxon>
        <taxon>Bacillales</taxon>
        <taxon>Bacillaceae</taxon>
        <taxon>Salinibacillus</taxon>
    </lineage>
</organism>
<keyword evidence="19" id="KW-1185">Reference proteome</keyword>
<protein>
    <recommendedName>
        <fullName evidence="4 10">Transketolase</fullName>
        <ecNumber evidence="3 10">2.2.1.1</ecNumber>
    </recommendedName>
</protein>
<dbReference type="InterPro" id="IPR029061">
    <property type="entry name" value="THDP-binding"/>
</dbReference>
<evidence type="ECO:0000256" key="10">
    <source>
        <dbReference type="NCBIfam" id="TIGR00232"/>
    </source>
</evidence>
<dbReference type="Pfam" id="PF02779">
    <property type="entry name" value="Transket_pyr"/>
    <property type="match status" value="1"/>
</dbReference>
<feature type="binding site" evidence="13">
    <location>
        <position position="163"/>
    </location>
    <ligand>
        <name>thiamine diphosphate</name>
        <dbReference type="ChEBI" id="CHEBI:58937"/>
    </ligand>
</feature>
<dbReference type="PROSITE" id="PS00801">
    <property type="entry name" value="TRANSKETOLASE_1"/>
    <property type="match status" value="1"/>
</dbReference>
<keyword evidence="7 14" id="KW-0460">Magnesium</keyword>
<sequence length="672" mass="73736">MTSTTTTASIEQLSINTIRTLSIDAIEKANSGHPGLPMGAAPMAYKLWTDFMSHNPKHSKWFNRDRFVLSAGHGSMLLYSLLHLSGYDVTMEDLKNFRQWGSRTPGHPEVHHTDGVETTTGPLGQGIATAVGMAMAEAHLGTIYNKEKFNVVDHYTFALVGDGDLMEGISHETASLAGHLGLGKLVVLYDSNDISLDGDLNRSFSENVGDRFRSYGWQVLRVEDGNHLSDIQEALKQAKHNTDQPTFIEVKTVIGYGSPNKSGSSASHGAPLGEDEVKLTKENYDWTHENFYVPEEVYNDFNEKVVSKGEQEEAEWNQLVEDYKKVYPEEGKQLQAAIDDVLPDNWDENLPVYEPGSDSLATRASSGEVINALTKTIPNIFGGSADLAGSNKTTIKGQSDFSKDNFAGKNIWFGVREFAMAAALNGMALHGGLKVFGGTFFVFSDYLRPAVRLSALMKLPVTYVWTHDSIAVGEDGPTHEPVEHLASYRAMPGVSLIRPADGNETQAAWKLAMESKDTPTALVLTRQKLPTLESTKENAYEGVKKGAYVVSDAEKQVPDAQILATGSEVQLAVKAQQELKENNIDVRVISMPSWDRFEKQSKEYQDSVILPNVKARLAIEMASPFGWDRFVGDGGKVLGINTFGASGNGDTLIEKYGFTVENVMEHVESLLN</sequence>
<comment type="cofactor">
    <cofactor evidence="14">
        <name>Mg(2+)</name>
        <dbReference type="ChEBI" id="CHEBI:18420"/>
    </cofactor>
    <text evidence="14">Binds 1 Mg(2+) ion per subunit. Can also utilize other divalent metal cations, such as Ca(2+), Mn(2+) and Co(2+).</text>
</comment>
<dbReference type="PROSITE" id="PS00802">
    <property type="entry name" value="TRANSKETOLASE_2"/>
    <property type="match status" value="1"/>
</dbReference>
<evidence type="ECO:0000256" key="15">
    <source>
        <dbReference type="PIRSR" id="PIRSR605478-5"/>
    </source>
</evidence>
<dbReference type="Gene3D" id="3.40.50.920">
    <property type="match status" value="1"/>
</dbReference>
<feature type="binding site" evidence="12">
    <location>
        <position position="475"/>
    </location>
    <ligand>
        <name>substrate</name>
    </ligand>
</feature>
<dbReference type="InterPro" id="IPR005478">
    <property type="entry name" value="Transketolase_bac-like"/>
</dbReference>
<dbReference type="CDD" id="cd02012">
    <property type="entry name" value="TPP_TK"/>
    <property type="match status" value="1"/>
</dbReference>
<feature type="binding site" evidence="12">
    <location>
        <position position="268"/>
    </location>
    <ligand>
        <name>substrate</name>
    </ligand>
</feature>
<dbReference type="Pfam" id="PF22613">
    <property type="entry name" value="Transketolase_C_1"/>
    <property type="match status" value="1"/>
</dbReference>
<dbReference type="InterPro" id="IPR055152">
    <property type="entry name" value="Transketolase-like_C_2"/>
</dbReference>
<evidence type="ECO:0000313" key="18">
    <source>
        <dbReference type="EMBL" id="SES78396.1"/>
    </source>
</evidence>
<comment type="catalytic activity">
    <reaction evidence="9 16">
        <text>D-sedoheptulose 7-phosphate + D-glyceraldehyde 3-phosphate = aldehydo-D-ribose 5-phosphate + D-xylulose 5-phosphate</text>
        <dbReference type="Rhea" id="RHEA:10508"/>
        <dbReference type="ChEBI" id="CHEBI:57483"/>
        <dbReference type="ChEBI" id="CHEBI:57737"/>
        <dbReference type="ChEBI" id="CHEBI:58273"/>
        <dbReference type="ChEBI" id="CHEBI:59776"/>
        <dbReference type="EC" id="2.2.1.1"/>
    </reaction>
</comment>
<feature type="site" description="Important for catalytic activity" evidence="15">
    <location>
        <position position="33"/>
    </location>
</feature>
<feature type="binding site" evidence="12">
    <location>
        <position position="33"/>
    </location>
    <ligand>
        <name>substrate</name>
    </ligand>
</feature>
<dbReference type="SUPFAM" id="SSF52518">
    <property type="entry name" value="Thiamin diphosphate-binding fold (THDP-binding)"/>
    <property type="match status" value="2"/>
</dbReference>
<comment type="similarity">
    <text evidence="1 16">Belongs to the transketolase family.</text>
</comment>
<evidence type="ECO:0000256" key="4">
    <source>
        <dbReference type="ARBA" id="ARBA00016662"/>
    </source>
</evidence>
<dbReference type="GO" id="GO:0046872">
    <property type="term" value="F:metal ion binding"/>
    <property type="evidence" value="ECO:0007669"/>
    <property type="project" value="UniProtKB-KW"/>
</dbReference>
<feature type="site" description="Important for catalytic activity" evidence="15">
    <location>
        <position position="268"/>
    </location>
</feature>
<evidence type="ECO:0000256" key="2">
    <source>
        <dbReference type="ARBA" id="ARBA00011738"/>
    </source>
</evidence>
<gene>
    <name evidence="18" type="ORF">SAMN05421676_101442</name>
</gene>
<dbReference type="FunFam" id="3.40.50.920:FF:000003">
    <property type="entry name" value="Transketolase"/>
    <property type="match status" value="1"/>
</dbReference>
<evidence type="ECO:0000256" key="8">
    <source>
        <dbReference type="ARBA" id="ARBA00023052"/>
    </source>
</evidence>
<proteinExistence type="inferred from homology"/>
<dbReference type="AlphaFoldDB" id="A0A1H9ZC32"/>
<comment type="cofactor">
    <cofactor evidence="13">
        <name>thiamine diphosphate</name>
        <dbReference type="ChEBI" id="CHEBI:58937"/>
    </cofactor>
    <text evidence="13">Binds 1 thiamine pyrophosphate per subunit. During the reaction, the substrate forms a covalent intermediate with the cofactor.</text>
</comment>
<dbReference type="InterPro" id="IPR005475">
    <property type="entry name" value="Transketolase-like_Pyr-bd"/>
</dbReference>
<evidence type="ECO:0000256" key="14">
    <source>
        <dbReference type="PIRSR" id="PIRSR605478-4"/>
    </source>
</evidence>
<dbReference type="SUPFAM" id="SSF52922">
    <property type="entry name" value="TK C-terminal domain-like"/>
    <property type="match status" value="1"/>
</dbReference>
<evidence type="ECO:0000256" key="3">
    <source>
        <dbReference type="ARBA" id="ARBA00013152"/>
    </source>
</evidence>
<comment type="function">
    <text evidence="16">Catalyzes the transfer of a two-carbon ketol group from a ketose donor to an aldose acceptor, via a covalent intermediate with the cofactor thiamine pyrophosphate.</text>
</comment>
<feature type="binding site" evidence="14">
    <location>
        <position position="194"/>
    </location>
    <ligand>
        <name>Mg(2+)</name>
        <dbReference type="ChEBI" id="CHEBI:18420"/>
    </ligand>
</feature>
<evidence type="ECO:0000256" key="12">
    <source>
        <dbReference type="PIRSR" id="PIRSR605478-2"/>
    </source>
</evidence>
<dbReference type="InterPro" id="IPR020826">
    <property type="entry name" value="Transketolase_BS"/>
</dbReference>
<dbReference type="EMBL" id="FOHJ01000001">
    <property type="protein sequence ID" value="SES78396.1"/>
    <property type="molecule type" value="Genomic_DNA"/>
</dbReference>
<feature type="binding site" evidence="14">
    <location>
        <position position="162"/>
    </location>
    <ligand>
        <name>Mg(2+)</name>
        <dbReference type="ChEBI" id="CHEBI:18420"/>
    </ligand>
</feature>
<dbReference type="CDD" id="cd07033">
    <property type="entry name" value="TPP_PYR_DXS_TK_like"/>
    <property type="match status" value="1"/>
</dbReference>
<dbReference type="RefSeq" id="WP_093131486.1">
    <property type="nucleotide sequence ID" value="NZ_FOHJ01000001.1"/>
</dbReference>
<dbReference type="Proteomes" id="UP000199095">
    <property type="component" value="Unassembled WGS sequence"/>
</dbReference>
<feature type="domain" description="Transketolase-like pyrimidine-binding" evidence="17">
    <location>
        <begin position="360"/>
        <end position="531"/>
    </location>
</feature>
<evidence type="ECO:0000259" key="17">
    <source>
        <dbReference type="SMART" id="SM00861"/>
    </source>
</evidence>
<comment type="cofactor">
    <cofactor evidence="16">
        <name>Mg(2+)</name>
        <dbReference type="ChEBI" id="CHEBI:18420"/>
    </cofactor>
    <cofactor evidence="16">
        <name>Ca(2+)</name>
        <dbReference type="ChEBI" id="CHEBI:29108"/>
    </cofactor>
    <cofactor evidence="16">
        <name>Mn(2+)</name>
        <dbReference type="ChEBI" id="CHEBI:29035"/>
    </cofactor>
    <cofactor evidence="16">
        <name>Co(2+)</name>
        <dbReference type="ChEBI" id="CHEBI:48828"/>
    </cofactor>
    <text evidence="16">Binds 1 Mg(2+) ion per subunit. Can also utilize other divalent metal cations, such as Ca(2+), Mn(2+) and Co(2+).</text>
</comment>
<dbReference type="GO" id="GO:0006098">
    <property type="term" value="P:pentose-phosphate shunt"/>
    <property type="evidence" value="ECO:0007669"/>
    <property type="project" value="TreeGrafter"/>
</dbReference>
<dbReference type="Pfam" id="PF00456">
    <property type="entry name" value="Transketolase_N"/>
    <property type="match status" value="1"/>
</dbReference>
<dbReference type="InterPro" id="IPR033247">
    <property type="entry name" value="Transketolase_fam"/>
</dbReference>
<feature type="binding site" evidence="13">
    <location>
        <begin position="121"/>
        <end position="123"/>
    </location>
    <ligand>
        <name>thiamine diphosphate</name>
        <dbReference type="ChEBI" id="CHEBI:58937"/>
    </ligand>
</feature>
<feature type="binding site" evidence="12">
    <location>
        <position position="390"/>
    </location>
    <ligand>
        <name>substrate</name>
    </ligand>
</feature>
<evidence type="ECO:0000256" key="16">
    <source>
        <dbReference type="RuleBase" id="RU004996"/>
    </source>
</evidence>
<dbReference type="PANTHER" id="PTHR43522:SF2">
    <property type="entry name" value="TRANSKETOLASE 1-RELATED"/>
    <property type="match status" value="1"/>
</dbReference>